<evidence type="ECO:0000313" key="8">
    <source>
        <dbReference type="EMBL" id="GAA0874453.1"/>
    </source>
</evidence>
<feature type="domain" description="OmpA-like" evidence="7">
    <location>
        <begin position="743"/>
        <end position="859"/>
    </location>
</feature>
<keyword evidence="2 6" id="KW-0732">Signal</keyword>
<feature type="chain" id="PRO_5047278471" description="OmpA-like domain-containing protein" evidence="6">
    <location>
        <begin position="23"/>
        <end position="859"/>
    </location>
</feature>
<dbReference type="Proteomes" id="UP001501126">
    <property type="component" value="Unassembled WGS sequence"/>
</dbReference>
<evidence type="ECO:0000256" key="4">
    <source>
        <dbReference type="ARBA" id="ARBA00023237"/>
    </source>
</evidence>
<dbReference type="Pfam" id="PF02412">
    <property type="entry name" value="TSP_3"/>
    <property type="match status" value="7"/>
</dbReference>
<dbReference type="PROSITE" id="PS51123">
    <property type="entry name" value="OMPA_2"/>
    <property type="match status" value="1"/>
</dbReference>
<dbReference type="InterPro" id="IPR050330">
    <property type="entry name" value="Bact_OuterMem_StrucFunc"/>
</dbReference>
<dbReference type="InterPro" id="IPR036737">
    <property type="entry name" value="OmpA-like_sf"/>
</dbReference>
<keyword evidence="3 5" id="KW-0472">Membrane</keyword>
<keyword evidence="9" id="KW-1185">Reference proteome</keyword>
<sequence length="859" mass="95839">MKKRLLLFALLVTAFATSTLTAQSYLGVHSSNYGGIMNADLQPASIVDNRFVVDINLFSVNTSVWQNAKYFDTGNMPKWWAKSFKADEATASNSGGVVEGGSNPYNDWMLPDSTFYERNFFSLSNPGGKPRGMIFSNQIDILNFMFHINPKIAIGFSFKNRVNVSLTNVSPELLRLAETGLEDEDLWHIELEDNFLTLNTMAWNEYGINYAQVAYDKEEHFIKVGGRIKFLQGIAAGYMHTDAFRYELYNADTSYTLQGRFDYGYSKNFDQYLGNDNSNNTGGSSSLLGDMFKSNSKLGIGLDLGVVYEWRPDWEEYKYDMDGETNLWRRDKEKYKIRVGASVLDIGGMKFEKGGYSRDFTVDETNKLYDLTIFNGVSSLEEFDSVIVNNFDVDESDPGTFFMNLPTSASIQIDYHIWNDFYVNFTGIFSLTSKKNPHKVIVPHQFVLNPSYDYKWFGLSVPLSYNKYSGFKAGLGARLGPITIGFTDWNSLLATGKVRGTEFYMGLRVPILYGRPKDADADKVSDKKDECPEVPGVWAFRGCPDTDNDGIQDTEDECPTEPGLEIFNGCPDTDNDSIPDKDDKCPEVAGLKQFDGCPDTDGDGIQDQEDECPEEAGLAEFNGCPDTDGDGIPDFKDACPEVAGPTELDGCPDTDEDGILDYLDECPTEAGPRENNGCPWPDTDGDGILDKDDKCPYIAGPARNQGCPYEDTDGDGVIDLEDECPNTAGPVENKGCPVLEKEEEEILKTAFDNLEFLTGKSVIVEESKPSLIELAGLLKKKSEWKLQIAGHTDNVGKAQSNLVLSKKRAEAVRDFLVEQGIESDRMNVLYFGQTQPIDTNDTPEGRQRNRRVEMTIIFN</sequence>
<gene>
    <name evidence="8" type="ORF">GCM10009118_08610</name>
</gene>
<name>A0ABN1MN33_9FLAO</name>
<keyword evidence="4" id="KW-0998">Cell outer membrane</keyword>
<evidence type="ECO:0000256" key="5">
    <source>
        <dbReference type="PROSITE-ProRule" id="PRU00473"/>
    </source>
</evidence>
<dbReference type="SUPFAM" id="SSF103088">
    <property type="entry name" value="OmpA-like"/>
    <property type="match status" value="1"/>
</dbReference>
<comment type="caution">
    <text evidence="8">The sequence shown here is derived from an EMBL/GenBank/DDBJ whole genome shotgun (WGS) entry which is preliminary data.</text>
</comment>
<evidence type="ECO:0000256" key="6">
    <source>
        <dbReference type="SAM" id="SignalP"/>
    </source>
</evidence>
<dbReference type="EMBL" id="BAAAFH010000003">
    <property type="protein sequence ID" value="GAA0874453.1"/>
    <property type="molecule type" value="Genomic_DNA"/>
</dbReference>
<feature type="signal peptide" evidence="6">
    <location>
        <begin position="1"/>
        <end position="22"/>
    </location>
</feature>
<dbReference type="InterPro" id="IPR006664">
    <property type="entry name" value="OMP_bac"/>
</dbReference>
<dbReference type="Gene3D" id="4.10.1080.10">
    <property type="entry name" value="TSP type-3 repeat"/>
    <property type="match status" value="1"/>
</dbReference>
<dbReference type="PANTHER" id="PTHR30329">
    <property type="entry name" value="STATOR ELEMENT OF FLAGELLAR MOTOR COMPLEX"/>
    <property type="match status" value="1"/>
</dbReference>
<evidence type="ECO:0000259" key="7">
    <source>
        <dbReference type="PROSITE" id="PS51123"/>
    </source>
</evidence>
<dbReference type="PANTHER" id="PTHR30329:SF21">
    <property type="entry name" value="LIPOPROTEIN YIAD-RELATED"/>
    <property type="match status" value="1"/>
</dbReference>
<dbReference type="CDD" id="cd07185">
    <property type="entry name" value="OmpA_C-like"/>
    <property type="match status" value="1"/>
</dbReference>
<evidence type="ECO:0000313" key="9">
    <source>
        <dbReference type="Proteomes" id="UP001501126"/>
    </source>
</evidence>
<comment type="subcellular location">
    <subcellularLocation>
        <location evidence="1">Cell outer membrane</location>
    </subcellularLocation>
</comment>
<dbReference type="SUPFAM" id="SSF103647">
    <property type="entry name" value="TSP type-3 repeat"/>
    <property type="match status" value="2"/>
</dbReference>
<protein>
    <recommendedName>
        <fullName evidence="7">OmpA-like domain-containing protein</fullName>
    </recommendedName>
</protein>
<accession>A0ABN1MN33</accession>
<evidence type="ECO:0000256" key="1">
    <source>
        <dbReference type="ARBA" id="ARBA00004442"/>
    </source>
</evidence>
<evidence type="ECO:0000256" key="3">
    <source>
        <dbReference type="ARBA" id="ARBA00023136"/>
    </source>
</evidence>
<dbReference type="Pfam" id="PF00691">
    <property type="entry name" value="OmpA"/>
    <property type="match status" value="1"/>
</dbReference>
<organism evidence="8 9">
    <name type="scientific">Wandonia haliotis</name>
    <dbReference type="NCBI Taxonomy" id="574963"/>
    <lineage>
        <taxon>Bacteria</taxon>
        <taxon>Pseudomonadati</taxon>
        <taxon>Bacteroidota</taxon>
        <taxon>Flavobacteriia</taxon>
        <taxon>Flavobacteriales</taxon>
        <taxon>Crocinitomicaceae</taxon>
        <taxon>Wandonia</taxon>
    </lineage>
</organism>
<reference evidence="8 9" key="1">
    <citation type="journal article" date="2019" name="Int. J. Syst. Evol. Microbiol.">
        <title>The Global Catalogue of Microorganisms (GCM) 10K type strain sequencing project: providing services to taxonomists for standard genome sequencing and annotation.</title>
        <authorList>
            <consortium name="The Broad Institute Genomics Platform"/>
            <consortium name="The Broad Institute Genome Sequencing Center for Infectious Disease"/>
            <person name="Wu L."/>
            <person name="Ma J."/>
        </authorList>
    </citation>
    <scope>NUCLEOTIDE SEQUENCE [LARGE SCALE GENOMIC DNA]</scope>
    <source>
        <strain evidence="8 9">JCM 16083</strain>
    </source>
</reference>
<evidence type="ECO:0000256" key="2">
    <source>
        <dbReference type="ARBA" id="ARBA00022729"/>
    </source>
</evidence>
<dbReference type="PRINTS" id="PR01021">
    <property type="entry name" value="OMPADOMAIN"/>
</dbReference>
<dbReference type="Gene3D" id="3.30.1330.60">
    <property type="entry name" value="OmpA-like domain"/>
    <property type="match status" value="1"/>
</dbReference>
<dbReference type="Pfam" id="PF18990">
    <property type="entry name" value="DUF5723"/>
    <property type="match status" value="1"/>
</dbReference>
<dbReference type="InterPro" id="IPR028974">
    <property type="entry name" value="TSP_type-3_rpt"/>
</dbReference>
<proteinExistence type="predicted"/>
<dbReference type="InterPro" id="IPR043781">
    <property type="entry name" value="DUF5723"/>
</dbReference>
<dbReference type="InterPro" id="IPR006665">
    <property type="entry name" value="OmpA-like"/>
</dbReference>
<dbReference type="InterPro" id="IPR003367">
    <property type="entry name" value="Thrombospondin_3-like_rpt"/>
</dbReference>